<protein>
    <submittedName>
        <fullName evidence="2">Uncharacterized protein</fullName>
    </submittedName>
</protein>
<evidence type="ECO:0000313" key="2">
    <source>
        <dbReference type="EMBL" id="HIR39832.1"/>
    </source>
</evidence>
<dbReference type="Proteomes" id="UP000824179">
    <property type="component" value="Unassembled WGS sequence"/>
</dbReference>
<organism evidence="2 3">
    <name type="scientific">Candidatus Coproplasma stercoripullorum</name>
    <dbReference type="NCBI Taxonomy" id="2840751"/>
    <lineage>
        <taxon>Bacteria</taxon>
        <taxon>Bacillati</taxon>
        <taxon>Bacillota</taxon>
        <taxon>Clostridia</taxon>
        <taxon>Eubacteriales</taxon>
        <taxon>Candidatus Coproplasma</taxon>
    </lineage>
</organism>
<evidence type="ECO:0000313" key="3">
    <source>
        <dbReference type="Proteomes" id="UP000824179"/>
    </source>
</evidence>
<keyword evidence="1" id="KW-0472">Membrane</keyword>
<feature type="transmembrane region" description="Helical" evidence="1">
    <location>
        <begin position="228"/>
        <end position="248"/>
    </location>
</feature>
<feature type="transmembrane region" description="Helical" evidence="1">
    <location>
        <begin position="254"/>
        <end position="276"/>
    </location>
</feature>
<gene>
    <name evidence="2" type="ORF">IAB90_05555</name>
</gene>
<reference evidence="2" key="1">
    <citation type="submission" date="2020-10" db="EMBL/GenBank/DDBJ databases">
        <authorList>
            <person name="Gilroy R."/>
        </authorList>
    </citation>
    <scope>NUCLEOTIDE SEQUENCE</scope>
    <source>
        <strain evidence="2">ChiW25-3613</strain>
    </source>
</reference>
<comment type="caution">
    <text evidence="2">The sequence shown here is derived from an EMBL/GenBank/DDBJ whole genome shotgun (WGS) entry which is preliminary data.</text>
</comment>
<keyword evidence="1" id="KW-1133">Transmembrane helix</keyword>
<dbReference type="AlphaFoldDB" id="A0A9D1AG31"/>
<name>A0A9D1AG31_9FIRM</name>
<feature type="transmembrane region" description="Helical" evidence="1">
    <location>
        <begin position="137"/>
        <end position="160"/>
    </location>
</feature>
<sequence>MGILIPVCIVVGAALGAWMARTDISGILIALPFIPTALLFRYIASADRLVETFVLLGVVALLTFIYPVVRSIKAKKFSRRFFLWFLPAIFAALTVFSGLEVVFTMIFAIAFYLTLILCLLVECNAALNADSKRSFKYIRLILCVLIILNVLSVFFVNPYNISDNMVESNYGMSLHTCLKFVLDIVAFVINMSILYLGLNITDTLKGDIYDPDTIGMLGKLTKKCKVSIVYSLLAAVFLYVSMLLFALMGGTVTYSFDFSLISLLTVCLVIIFAGILKRSIAEHEENKLTI</sequence>
<feature type="transmembrane region" description="Helical" evidence="1">
    <location>
        <begin position="105"/>
        <end position="125"/>
    </location>
</feature>
<feature type="transmembrane region" description="Helical" evidence="1">
    <location>
        <begin position="49"/>
        <end position="69"/>
    </location>
</feature>
<keyword evidence="1" id="KW-0812">Transmembrane</keyword>
<dbReference type="EMBL" id="DVHB01000095">
    <property type="protein sequence ID" value="HIR39832.1"/>
    <property type="molecule type" value="Genomic_DNA"/>
</dbReference>
<reference evidence="2" key="2">
    <citation type="journal article" date="2021" name="PeerJ">
        <title>Extensive microbial diversity within the chicken gut microbiome revealed by metagenomics and culture.</title>
        <authorList>
            <person name="Gilroy R."/>
            <person name="Ravi A."/>
            <person name="Getino M."/>
            <person name="Pursley I."/>
            <person name="Horton D.L."/>
            <person name="Alikhan N.F."/>
            <person name="Baker D."/>
            <person name="Gharbi K."/>
            <person name="Hall N."/>
            <person name="Watson M."/>
            <person name="Adriaenssens E.M."/>
            <person name="Foster-Nyarko E."/>
            <person name="Jarju S."/>
            <person name="Secka A."/>
            <person name="Antonio M."/>
            <person name="Oren A."/>
            <person name="Chaudhuri R.R."/>
            <person name="La Ragione R."/>
            <person name="Hildebrand F."/>
            <person name="Pallen M.J."/>
        </authorList>
    </citation>
    <scope>NUCLEOTIDE SEQUENCE</scope>
    <source>
        <strain evidence="2">ChiW25-3613</strain>
    </source>
</reference>
<feature type="transmembrane region" description="Helical" evidence="1">
    <location>
        <begin position="81"/>
        <end position="99"/>
    </location>
</feature>
<proteinExistence type="predicted"/>
<feature type="transmembrane region" description="Helical" evidence="1">
    <location>
        <begin position="180"/>
        <end position="198"/>
    </location>
</feature>
<accession>A0A9D1AG31</accession>
<evidence type="ECO:0000256" key="1">
    <source>
        <dbReference type="SAM" id="Phobius"/>
    </source>
</evidence>